<proteinExistence type="predicted"/>
<comment type="caution">
    <text evidence="1">The sequence shown here is derived from an EMBL/GenBank/DDBJ whole genome shotgun (WGS) entry which is preliminary data.</text>
</comment>
<evidence type="ECO:0000313" key="2">
    <source>
        <dbReference type="Proteomes" id="UP001521931"/>
    </source>
</evidence>
<evidence type="ECO:0000313" key="1">
    <source>
        <dbReference type="EMBL" id="MCG7323581.1"/>
    </source>
</evidence>
<name>A0ABS9Q6T1_9MICO</name>
<dbReference type="RefSeq" id="WP_239266371.1">
    <property type="nucleotide sequence ID" value="NZ_JAKRCV010000086.1"/>
</dbReference>
<keyword evidence="2" id="KW-1185">Reference proteome</keyword>
<dbReference type="Proteomes" id="UP001521931">
    <property type="component" value="Unassembled WGS sequence"/>
</dbReference>
<sequence length="220" mass="22293">MNEKEKLAASAASLAEKILSVGVNGAGPWKGSIPTAEEHLRQHADVEKAIDRLIATHVRITAATGFATGVGGLITLPVAIPADMTTLWLMQGRLTGSIAHLRGYDVHSQEVQSLVLVTLLGSSGAEAMAKAGVTLGEKGAAALLGKVPGKVLIEINKKVGFRLLTKAGTTGVLNLTKFVPLAGGAVGGTVNGVSTNAVGAWAKRNFPATGAASASATQQG</sequence>
<organism evidence="1 2">
    <name type="scientific">Arsenicicoccus bolidensis</name>
    <dbReference type="NCBI Taxonomy" id="229480"/>
    <lineage>
        <taxon>Bacteria</taxon>
        <taxon>Bacillati</taxon>
        <taxon>Actinomycetota</taxon>
        <taxon>Actinomycetes</taxon>
        <taxon>Micrococcales</taxon>
        <taxon>Intrasporangiaceae</taxon>
        <taxon>Arsenicicoccus</taxon>
    </lineage>
</organism>
<gene>
    <name evidence="1" type="ORF">MHL29_17025</name>
</gene>
<dbReference type="EMBL" id="JAKRCV010000086">
    <property type="protein sequence ID" value="MCG7323581.1"/>
    <property type="molecule type" value="Genomic_DNA"/>
</dbReference>
<protein>
    <submittedName>
        <fullName evidence="1">EcsC family protein</fullName>
    </submittedName>
</protein>
<reference evidence="1 2" key="1">
    <citation type="submission" date="2022-02" db="EMBL/GenBank/DDBJ databases">
        <title>Uncovering new skin microbiome diversity through culturing and metagenomics.</title>
        <authorList>
            <person name="Conlan S."/>
            <person name="Deming C."/>
            <person name="Nisc Comparative Sequencing Program N."/>
            <person name="Segre J.A."/>
        </authorList>
    </citation>
    <scope>NUCLEOTIDE SEQUENCE [LARGE SCALE GENOMIC DNA]</scope>
    <source>
        <strain evidence="1 2">ACRQZ</strain>
    </source>
</reference>
<accession>A0ABS9Q6T1</accession>